<evidence type="ECO:0000256" key="4">
    <source>
        <dbReference type="ARBA" id="ARBA00023125"/>
    </source>
</evidence>
<organism evidence="5 6">
    <name type="scientific">Macrococcoides goetzii</name>
    <dbReference type="NCBI Taxonomy" id="1891097"/>
    <lineage>
        <taxon>Bacteria</taxon>
        <taxon>Bacillati</taxon>
        <taxon>Bacillota</taxon>
        <taxon>Bacilli</taxon>
        <taxon>Bacillales</taxon>
        <taxon>Staphylococcaceae</taxon>
        <taxon>Macrococcoides</taxon>
    </lineage>
</organism>
<dbReference type="Pfam" id="PF00480">
    <property type="entry name" value="ROK"/>
    <property type="match status" value="1"/>
</dbReference>
<evidence type="ECO:0000313" key="5">
    <source>
        <dbReference type="EMBL" id="RAI81094.1"/>
    </source>
</evidence>
<dbReference type="CDD" id="cd00090">
    <property type="entry name" value="HTH_ARSR"/>
    <property type="match status" value="1"/>
</dbReference>
<dbReference type="PROSITE" id="PS01125">
    <property type="entry name" value="ROK"/>
    <property type="match status" value="1"/>
</dbReference>
<dbReference type="InterPro" id="IPR011991">
    <property type="entry name" value="ArsR-like_HTH"/>
</dbReference>
<evidence type="ECO:0000256" key="2">
    <source>
        <dbReference type="ARBA" id="ARBA00006479"/>
    </source>
</evidence>
<dbReference type="Proteomes" id="UP000229523">
    <property type="component" value="Unassembled WGS sequence"/>
</dbReference>
<sequence>MSHFIASLVIPLKGGNELDKTGFKNMKEKNRILVLNSIRNKNNHSRASIAKQTKLTPPTVSTIVKNLIEEGLVYEEDELGDSSGGRKPKILSINWERYNIVGIDVSFKAIKGILSNMNGDVLHHYEVKYTVENNDQFLEMLLHVTKHLMQKSEKTVYGIGVAMHGVVDRTKGNAVYAPNLKLTDIPIKSFLEQHFDVGVIVDNDVRCMLLNEVWFNKMEDKNIVLINLGHGVGGAIMLDGKILQGINGFAGEVGHMILEPHGQLCRCGNSGCLETLISGEAIKSSGINHGIINNEHTALDVYNLALGDNETAIAILQQIGFYIGQAIVNIFHIINPERVILTGGVSNAYHFFENNMKEVMSKSIMLNMSQLKIDTTNNKDGAARGACALVIETLFKVE</sequence>
<evidence type="ECO:0000256" key="1">
    <source>
        <dbReference type="ARBA" id="ARBA00002486"/>
    </source>
</evidence>
<name>A0A395GAT1_9STAP</name>
<dbReference type="EMBL" id="MJBI02000002">
    <property type="protein sequence ID" value="RAI81094.1"/>
    <property type="molecule type" value="Genomic_DNA"/>
</dbReference>
<dbReference type="GO" id="GO:0042732">
    <property type="term" value="P:D-xylose metabolic process"/>
    <property type="evidence" value="ECO:0007669"/>
    <property type="project" value="UniProtKB-KW"/>
</dbReference>
<comment type="similarity">
    <text evidence="2">Belongs to the ROK (NagC/XylR) family.</text>
</comment>
<comment type="function">
    <text evidence="1">Transcriptional repressor of xylose-utilizing enzymes.</text>
</comment>
<dbReference type="InterPro" id="IPR049874">
    <property type="entry name" value="ROK_cs"/>
</dbReference>
<dbReference type="SUPFAM" id="SSF46785">
    <property type="entry name" value="Winged helix' DNA-binding domain"/>
    <property type="match status" value="1"/>
</dbReference>
<keyword evidence="6" id="KW-1185">Reference proteome</keyword>
<dbReference type="Pfam" id="PF13412">
    <property type="entry name" value="HTH_24"/>
    <property type="match status" value="1"/>
</dbReference>
<dbReference type="Gene3D" id="1.10.10.10">
    <property type="entry name" value="Winged helix-like DNA-binding domain superfamily/Winged helix DNA-binding domain"/>
    <property type="match status" value="1"/>
</dbReference>
<reference evidence="5 6" key="1">
    <citation type="journal article" date="2018" name="Front. Microbiol.">
        <title>Description and Comparative Genomics of Macrococcus caseolyticus subsp. hominis subsp. nov., Macrococcus goetzii sp. nov., Macrococcus epidermidis sp. nov., and Macrococcus bohemicus sp. nov., Novel Macrococci From Human Clinical Material With Virulence Potential and Suspected Uptake of Foreign DNA by Natural Transformation.</title>
        <authorList>
            <person name="Maslanova I."/>
            <person name="Wertheimer Z."/>
            <person name="Sedlacek I."/>
            <person name="Svec P."/>
            <person name="Indrakova A."/>
            <person name="Kovarovic V."/>
            <person name="Schumann P."/>
            <person name="Sproer C."/>
            <person name="Kralova S."/>
            <person name="Sedo O."/>
            <person name="Kristofova L."/>
            <person name="Vrbovska V."/>
            <person name="Fuzik T."/>
            <person name="Petras P."/>
            <person name="Zdrahal Z."/>
            <person name="Ruzickova V."/>
            <person name="Doskar J."/>
            <person name="Pantucek R."/>
        </authorList>
    </citation>
    <scope>NUCLEOTIDE SEQUENCE [LARGE SCALE GENOMIC DNA]</scope>
    <source>
        <strain evidence="5 6">CCM 4927</strain>
    </source>
</reference>
<accession>A0A395GAT1</accession>
<evidence type="ECO:0000313" key="6">
    <source>
        <dbReference type="Proteomes" id="UP000229523"/>
    </source>
</evidence>
<protein>
    <submittedName>
        <fullName evidence="5">ROK family transcriptional regulator</fullName>
    </submittedName>
</protein>
<dbReference type="PANTHER" id="PTHR18964">
    <property type="entry name" value="ROK (REPRESSOR, ORF, KINASE) FAMILY"/>
    <property type="match status" value="1"/>
</dbReference>
<gene>
    <name evidence="5" type="ORF">BFS35_005880</name>
</gene>
<dbReference type="SUPFAM" id="SSF53067">
    <property type="entry name" value="Actin-like ATPase domain"/>
    <property type="match status" value="1"/>
</dbReference>
<keyword evidence="3" id="KW-0119">Carbohydrate metabolism</keyword>
<dbReference type="InterPro" id="IPR043129">
    <property type="entry name" value="ATPase_NBD"/>
</dbReference>
<keyword evidence="3" id="KW-0859">Xylose metabolism</keyword>
<dbReference type="InterPro" id="IPR000600">
    <property type="entry name" value="ROK"/>
</dbReference>
<dbReference type="GO" id="GO:0003677">
    <property type="term" value="F:DNA binding"/>
    <property type="evidence" value="ECO:0007669"/>
    <property type="project" value="UniProtKB-KW"/>
</dbReference>
<dbReference type="PANTHER" id="PTHR18964:SF149">
    <property type="entry name" value="BIFUNCTIONAL UDP-N-ACETYLGLUCOSAMINE 2-EPIMERASE_N-ACETYLMANNOSAMINE KINASE"/>
    <property type="match status" value="1"/>
</dbReference>
<dbReference type="InterPro" id="IPR036388">
    <property type="entry name" value="WH-like_DNA-bd_sf"/>
</dbReference>
<keyword evidence="4" id="KW-0238">DNA-binding</keyword>
<comment type="caution">
    <text evidence="5">The sequence shown here is derived from an EMBL/GenBank/DDBJ whole genome shotgun (WGS) entry which is preliminary data.</text>
</comment>
<proteinExistence type="inferred from homology"/>
<dbReference type="Gene3D" id="3.30.420.40">
    <property type="match status" value="2"/>
</dbReference>
<evidence type="ECO:0000256" key="3">
    <source>
        <dbReference type="ARBA" id="ARBA00022629"/>
    </source>
</evidence>
<dbReference type="InterPro" id="IPR036390">
    <property type="entry name" value="WH_DNA-bd_sf"/>
</dbReference>
<dbReference type="AlphaFoldDB" id="A0A395GAT1"/>